<dbReference type="EMBL" id="MU865929">
    <property type="protein sequence ID" value="KAK4451324.1"/>
    <property type="molecule type" value="Genomic_DNA"/>
</dbReference>
<gene>
    <name evidence="1" type="ORF">QBC34DRAFT_424168</name>
</gene>
<evidence type="ECO:0000313" key="1">
    <source>
        <dbReference type="EMBL" id="KAK4451324.1"/>
    </source>
</evidence>
<reference evidence="1" key="2">
    <citation type="submission" date="2023-05" db="EMBL/GenBank/DDBJ databases">
        <authorList>
            <consortium name="Lawrence Berkeley National Laboratory"/>
            <person name="Steindorff A."/>
            <person name="Hensen N."/>
            <person name="Bonometti L."/>
            <person name="Westerberg I."/>
            <person name="Brannstrom I.O."/>
            <person name="Guillou S."/>
            <person name="Cros-Aarteil S."/>
            <person name="Calhoun S."/>
            <person name="Haridas S."/>
            <person name="Kuo A."/>
            <person name="Mondo S."/>
            <person name="Pangilinan J."/>
            <person name="Riley R."/>
            <person name="Labutti K."/>
            <person name="Andreopoulos B."/>
            <person name="Lipzen A."/>
            <person name="Chen C."/>
            <person name="Yanf M."/>
            <person name="Daum C."/>
            <person name="Ng V."/>
            <person name="Clum A."/>
            <person name="Ohm R."/>
            <person name="Martin F."/>
            <person name="Silar P."/>
            <person name="Natvig D."/>
            <person name="Lalanne C."/>
            <person name="Gautier V."/>
            <person name="Ament-Velasquez S.L."/>
            <person name="Kruys A."/>
            <person name="Hutchinson M.I."/>
            <person name="Powell A.J."/>
            <person name="Barry K."/>
            <person name="Miller A.N."/>
            <person name="Grigoriev I.V."/>
            <person name="Debuchy R."/>
            <person name="Gladieux P."/>
            <person name="Thoren M.H."/>
            <person name="Johannesson H."/>
        </authorList>
    </citation>
    <scope>NUCLEOTIDE SEQUENCE</scope>
    <source>
        <strain evidence="1">PSN243</strain>
    </source>
</reference>
<protein>
    <recommendedName>
        <fullName evidence="3">RNase H type-1 domain-containing protein</fullName>
    </recommendedName>
</protein>
<proteinExistence type="predicted"/>
<evidence type="ECO:0008006" key="3">
    <source>
        <dbReference type="Google" id="ProtNLM"/>
    </source>
</evidence>
<evidence type="ECO:0000313" key="2">
    <source>
        <dbReference type="Proteomes" id="UP001321760"/>
    </source>
</evidence>
<dbReference type="AlphaFoldDB" id="A0AAV9GR91"/>
<organism evidence="1 2">
    <name type="scientific">Podospora aff. communis PSN243</name>
    <dbReference type="NCBI Taxonomy" id="3040156"/>
    <lineage>
        <taxon>Eukaryota</taxon>
        <taxon>Fungi</taxon>
        <taxon>Dikarya</taxon>
        <taxon>Ascomycota</taxon>
        <taxon>Pezizomycotina</taxon>
        <taxon>Sordariomycetes</taxon>
        <taxon>Sordariomycetidae</taxon>
        <taxon>Sordariales</taxon>
        <taxon>Podosporaceae</taxon>
        <taxon>Podospora</taxon>
    </lineage>
</organism>
<keyword evidence="2" id="KW-1185">Reference proteome</keyword>
<sequence>MTATDVGRTQDGATRGNRMPSVRVFIFDAHQALATASAASDEPAVVDGRPNLVFFTDGSDRIQQGAHPHSMPRAVSHAELRAIVEAIGIAVQSVVANEARDLTIRKFSDSQHCLRMVDRYSKSENDWDPGASLEATYTTPMLDKLAHLSSILDWMKRIRRVSELRTKATDVGRLDDSDQQELDQFLASFVQLERSETGVAYSEEDH</sequence>
<reference evidence="1" key="1">
    <citation type="journal article" date="2023" name="Mol. Phylogenet. Evol.">
        <title>Genome-scale phylogeny and comparative genomics of the fungal order Sordariales.</title>
        <authorList>
            <person name="Hensen N."/>
            <person name="Bonometti L."/>
            <person name="Westerberg I."/>
            <person name="Brannstrom I.O."/>
            <person name="Guillou S."/>
            <person name="Cros-Aarteil S."/>
            <person name="Calhoun S."/>
            <person name="Haridas S."/>
            <person name="Kuo A."/>
            <person name="Mondo S."/>
            <person name="Pangilinan J."/>
            <person name="Riley R."/>
            <person name="LaButti K."/>
            <person name="Andreopoulos B."/>
            <person name="Lipzen A."/>
            <person name="Chen C."/>
            <person name="Yan M."/>
            <person name="Daum C."/>
            <person name="Ng V."/>
            <person name="Clum A."/>
            <person name="Steindorff A."/>
            <person name="Ohm R.A."/>
            <person name="Martin F."/>
            <person name="Silar P."/>
            <person name="Natvig D.O."/>
            <person name="Lalanne C."/>
            <person name="Gautier V."/>
            <person name="Ament-Velasquez S.L."/>
            <person name="Kruys A."/>
            <person name="Hutchinson M.I."/>
            <person name="Powell A.J."/>
            <person name="Barry K."/>
            <person name="Miller A.N."/>
            <person name="Grigoriev I.V."/>
            <person name="Debuchy R."/>
            <person name="Gladieux P."/>
            <person name="Hiltunen Thoren M."/>
            <person name="Johannesson H."/>
        </authorList>
    </citation>
    <scope>NUCLEOTIDE SEQUENCE</scope>
    <source>
        <strain evidence="1">PSN243</strain>
    </source>
</reference>
<name>A0AAV9GR91_9PEZI</name>
<dbReference type="Proteomes" id="UP001321760">
    <property type="component" value="Unassembled WGS sequence"/>
</dbReference>
<accession>A0AAV9GR91</accession>
<comment type="caution">
    <text evidence="1">The sequence shown here is derived from an EMBL/GenBank/DDBJ whole genome shotgun (WGS) entry which is preliminary data.</text>
</comment>